<accession>M1ANM3</accession>
<dbReference type="Proteomes" id="UP000011115">
    <property type="component" value="Unassembled WGS sequence"/>
</dbReference>
<evidence type="ECO:0000313" key="1">
    <source>
        <dbReference type="EnsemblPlants" id="PGSC0003DMT400026708"/>
    </source>
</evidence>
<dbReference type="PaxDb" id="4113-PGSC0003DMT400026708"/>
<protein>
    <submittedName>
        <fullName evidence="1">Uncharacterized protein</fullName>
    </submittedName>
</protein>
<proteinExistence type="predicted"/>
<dbReference type="InParanoid" id="M1ANM3"/>
<reference evidence="2" key="1">
    <citation type="journal article" date="2011" name="Nature">
        <title>Genome sequence and analysis of the tuber crop potato.</title>
        <authorList>
            <consortium name="The Potato Genome Sequencing Consortium"/>
        </authorList>
    </citation>
    <scope>NUCLEOTIDE SEQUENCE [LARGE SCALE GENOMIC DNA]</scope>
    <source>
        <strain evidence="2">cv. DM1-3 516 R44</strain>
    </source>
</reference>
<keyword evidence="2" id="KW-1185">Reference proteome</keyword>
<organism evidence="1 2">
    <name type="scientific">Solanum tuberosum</name>
    <name type="common">Potato</name>
    <dbReference type="NCBI Taxonomy" id="4113"/>
    <lineage>
        <taxon>Eukaryota</taxon>
        <taxon>Viridiplantae</taxon>
        <taxon>Streptophyta</taxon>
        <taxon>Embryophyta</taxon>
        <taxon>Tracheophyta</taxon>
        <taxon>Spermatophyta</taxon>
        <taxon>Magnoliopsida</taxon>
        <taxon>eudicotyledons</taxon>
        <taxon>Gunneridae</taxon>
        <taxon>Pentapetalae</taxon>
        <taxon>asterids</taxon>
        <taxon>lamiids</taxon>
        <taxon>Solanales</taxon>
        <taxon>Solanaceae</taxon>
        <taxon>Solanoideae</taxon>
        <taxon>Solaneae</taxon>
        <taxon>Solanum</taxon>
    </lineage>
</organism>
<sequence>MEMWMSSNKTIFQTEKQQLYRSSCMIINNKRASSWLSLDPYWHGRLTSSTTVKRPKPAKAFQ</sequence>
<name>M1ANM3_SOLTU</name>
<evidence type="ECO:0000313" key="2">
    <source>
        <dbReference type="Proteomes" id="UP000011115"/>
    </source>
</evidence>
<dbReference type="HOGENOM" id="CLU_2946278_0_0_1"/>
<dbReference type="EnsemblPlants" id="PGSC0003DMT400026708">
    <property type="protein sequence ID" value="PGSC0003DMT400026708"/>
    <property type="gene ID" value="PGSC0003DMG400010321"/>
</dbReference>
<dbReference type="AlphaFoldDB" id="M1ANM3"/>
<dbReference type="Gramene" id="PGSC0003DMT400026708">
    <property type="protein sequence ID" value="PGSC0003DMT400026708"/>
    <property type="gene ID" value="PGSC0003DMG400010321"/>
</dbReference>
<reference evidence="1" key="2">
    <citation type="submission" date="2015-06" db="UniProtKB">
        <authorList>
            <consortium name="EnsemblPlants"/>
        </authorList>
    </citation>
    <scope>IDENTIFICATION</scope>
    <source>
        <strain evidence="1">DM1-3 516 R44</strain>
    </source>
</reference>